<reference evidence="1" key="1">
    <citation type="submission" date="2023-10" db="EMBL/GenBank/DDBJ databases">
        <authorList>
            <person name="Rodriguez Cubillos JULIANA M."/>
            <person name="De Vega J."/>
        </authorList>
    </citation>
    <scope>NUCLEOTIDE SEQUENCE</scope>
</reference>
<keyword evidence="2" id="KW-1185">Reference proteome</keyword>
<comment type="caution">
    <text evidence="1">The sequence shown here is derived from an EMBL/GenBank/DDBJ whole genome shotgun (WGS) entry which is preliminary data.</text>
</comment>
<sequence length="104" mass="12340">MKDTNEDQTNLLKTHRRINFTTRNFCFLADFDQKSIENTFLADFLKDFGSQLIPLWVIVFYDFWNPQETFLQNFLPKTSTNPQQISCEQSSYIYNAAQKTKKPN</sequence>
<evidence type="ECO:0000313" key="2">
    <source>
        <dbReference type="Proteomes" id="UP001177021"/>
    </source>
</evidence>
<gene>
    <name evidence="1" type="ORF">MILVUS5_LOCUS7578</name>
</gene>
<accession>A0ACB0IYV8</accession>
<proteinExistence type="predicted"/>
<dbReference type="EMBL" id="CASHSV030000013">
    <property type="protein sequence ID" value="CAJ2637196.1"/>
    <property type="molecule type" value="Genomic_DNA"/>
</dbReference>
<protein>
    <submittedName>
        <fullName evidence="1">Uncharacterized protein</fullName>
    </submittedName>
</protein>
<name>A0ACB0IYV8_TRIPR</name>
<evidence type="ECO:0000313" key="1">
    <source>
        <dbReference type="EMBL" id="CAJ2637196.1"/>
    </source>
</evidence>
<dbReference type="Proteomes" id="UP001177021">
    <property type="component" value="Unassembled WGS sequence"/>
</dbReference>
<organism evidence="1 2">
    <name type="scientific">Trifolium pratense</name>
    <name type="common">Red clover</name>
    <dbReference type="NCBI Taxonomy" id="57577"/>
    <lineage>
        <taxon>Eukaryota</taxon>
        <taxon>Viridiplantae</taxon>
        <taxon>Streptophyta</taxon>
        <taxon>Embryophyta</taxon>
        <taxon>Tracheophyta</taxon>
        <taxon>Spermatophyta</taxon>
        <taxon>Magnoliopsida</taxon>
        <taxon>eudicotyledons</taxon>
        <taxon>Gunneridae</taxon>
        <taxon>Pentapetalae</taxon>
        <taxon>rosids</taxon>
        <taxon>fabids</taxon>
        <taxon>Fabales</taxon>
        <taxon>Fabaceae</taxon>
        <taxon>Papilionoideae</taxon>
        <taxon>50 kb inversion clade</taxon>
        <taxon>NPAAA clade</taxon>
        <taxon>Hologalegina</taxon>
        <taxon>IRL clade</taxon>
        <taxon>Trifolieae</taxon>
        <taxon>Trifolium</taxon>
    </lineage>
</organism>